<name>A0AAD3T5Z1_NEPGR</name>
<sequence>MAPLFHPVNNLELKILPVSPSAYSANPNTKSLKAPVAIGSAISLVPNVHARSIVRTLNLGSLSMFRDYFWDLEYRIQAAQLDLKNLVMNNSWLNTRGWDIQACPYQGRSHSGP</sequence>
<evidence type="ECO:0000313" key="1">
    <source>
        <dbReference type="EMBL" id="GMH23201.1"/>
    </source>
</evidence>
<evidence type="ECO:0000313" key="2">
    <source>
        <dbReference type="Proteomes" id="UP001279734"/>
    </source>
</evidence>
<dbReference type="GO" id="GO:0008250">
    <property type="term" value="C:oligosaccharyltransferase complex"/>
    <property type="evidence" value="ECO:0007669"/>
    <property type="project" value="TreeGrafter"/>
</dbReference>
<organism evidence="1 2">
    <name type="scientific">Nepenthes gracilis</name>
    <name type="common">Slender pitcher plant</name>
    <dbReference type="NCBI Taxonomy" id="150966"/>
    <lineage>
        <taxon>Eukaryota</taxon>
        <taxon>Viridiplantae</taxon>
        <taxon>Streptophyta</taxon>
        <taxon>Embryophyta</taxon>
        <taxon>Tracheophyta</taxon>
        <taxon>Spermatophyta</taxon>
        <taxon>Magnoliopsida</taxon>
        <taxon>eudicotyledons</taxon>
        <taxon>Gunneridae</taxon>
        <taxon>Pentapetalae</taxon>
        <taxon>Caryophyllales</taxon>
        <taxon>Nepenthaceae</taxon>
        <taxon>Nepenthes</taxon>
    </lineage>
</organism>
<dbReference type="AlphaFoldDB" id="A0AAD3T5Z1"/>
<dbReference type="InterPro" id="IPR005013">
    <property type="entry name" value="DDOST_48_kDa_subunit"/>
</dbReference>
<dbReference type="Proteomes" id="UP001279734">
    <property type="component" value="Unassembled WGS sequence"/>
</dbReference>
<accession>A0AAD3T5Z1</accession>
<dbReference type="GO" id="GO:0018279">
    <property type="term" value="P:protein N-linked glycosylation via asparagine"/>
    <property type="evidence" value="ECO:0007669"/>
    <property type="project" value="InterPro"/>
</dbReference>
<protein>
    <submittedName>
        <fullName evidence="1">Uncharacterized protein</fullName>
    </submittedName>
</protein>
<proteinExistence type="predicted"/>
<dbReference type="PANTHER" id="PTHR10830:SF0">
    <property type="entry name" value="DOLICHYL-DIPHOSPHOOLIGOSACCHARIDE--PROTEIN GLYCOSYLTRANSFERASE 48 KDA SUBUNIT"/>
    <property type="match status" value="1"/>
</dbReference>
<keyword evidence="2" id="KW-1185">Reference proteome</keyword>
<dbReference type="PANTHER" id="PTHR10830">
    <property type="entry name" value="DOLICHYL-DIPHOSPHOOLIGOSACCHARIDE--PROTEIN GLYCOSYLTRANSFERASE 48 KDA SUBUNIT"/>
    <property type="match status" value="1"/>
</dbReference>
<dbReference type="EMBL" id="BSYO01000026">
    <property type="protein sequence ID" value="GMH23201.1"/>
    <property type="molecule type" value="Genomic_DNA"/>
</dbReference>
<comment type="caution">
    <text evidence="1">The sequence shown here is derived from an EMBL/GenBank/DDBJ whole genome shotgun (WGS) entry which is preliminary data.</text>
</comment>
<gene>
    <name evidence="1" type="ORF">Nepgr_025044</name>
</gene>
<reference evidence="1" key="1">
    <citation type="submission" date="2023-05" db="EMBL/GenBank/DDBJ databases">
        <title>Nepenthes gracilis genome sequencing.</title>
        <authorList>
            <person name="Fukushima K."/>
        </authorList>
    </citation>
    <scope>NUCLEOTIDE SEQUENCE</scope>
    <source>
        <strain evidence="1">SING2019-196</strain>
    </source>
</reference>